<evidence type="ECO:0000256" key="1">
    <source>
        <dbReference type="SAM" id="Phobius"/>
    </source>
</evidence>
<name>A0A9W8DNS1_9FUNG</name>
<keyword evidence="1" id="KW-1133">Transmembrane helix</keyword>
<organism evidence="2 3">
    <name type="scientific">Tieghemiomyces parasiticus</name>
    <dbReference type="NCBI Taxonomy" id="78921"/>
    <lineage>
        <taxon>Eukaryota</taxon>
        <taxon>Fungi</taxon>
        <taxon>Fungi incertae sedis</taxon>
        <taxon>Zoopagomycota</taxon>
        <taxon>Kickxellomycotina</taxon>
        <taxon>Dimargaritomycetes</taxon>
        <taxon>Dimargaritales</taxon>
        <taxon>Dimargaritaceae</taxon>
        <taxon>Tieghemiomyces</taxon>
    </lineage>
</organism>
<evidence type="ECO:0000313" key="3">
    <source>
        <dbReference type="Proteomes" id="UP001150569"/>
    </source>
</evidence>
<comment type="caution">
    <text evidence="2">The sequence shown here is derived from an EMBL/GenBank/DDBJ whole genome shotgun (WGS) entry which is preliminary data.</text>
</comment>
<sequence>MPKLIPVFSTLAYFLLVKYYLGFIFLITPQGNAYRWSKLSSRHLNKWTEPHADGVVIIQPGDIEAYVQNISRIYRLTDEQLEDGCLHNVFRAVDEARPDLKAISDAITLVSLEKAQQFMEVVDDSTFLPLALAHGYHRTLFDITRVLLNGDFQQSLRTTFAPGDIMPPSFSRILDVSLPCIQRIFGRNTESPLLLSPLDEMVNDMVMHFAGIVVATLAAQSKVDETLAYLKDLEEFVKLKKTNMPASDNTYDWVDSLRALPFIASAQCGQEAAMHKFGPRMATQYISMTKHAFFYGWDRAEKALEDFKNYSGPPPNDVIYVDNDIPEEYHPSNDPLPWYLRQKDTVLLGAVHILNPMISCTNDGELSFVTLKSPDMA</sequence>
<reference evidence="2" key="1">
    <citation type="submission" date="2022-07" db="EMBL/GenBank/DDBJ databases">
        <title>Phylogenomic reconstructions and comparative analyses of Kickxellomycotina fungi.</title>
        <authorList>
            <person name="Reynolds N.K."/>
            <person name="Stajich J.E."/>
            <person name="Barry K."/>
            <person name="Grigoriev I.V."/>
            <person name="Crous P."/>
            <person name="Smith M.E."/>
        </authorList>
    </citation>
    <scope>NUCLEOTIDE SEQUENCE</scope>
    <source>
        <strain evidence="2">RSA 861</strain>
    </source>
</reference>
<dbReference type="AlphaFoldDB" id="A0A9W8DNS1"/>
<evidence type="ECO:0000313" key="2">
    <source>
        <dbReference type="EMBL" id="KAJ1916411.1"/>
    </source>
</evidence>
<accession>A0A9W8DNS1</accession>
<feature type="transmembrane region" description="Helical" evidence="1">
    <location>
        <begin position="6"/>
        <end position="28"/>
    </location>
</feature>
<dbReference type="Proteomes" id="UP001150569">
    <property type="component" value="Unassembled WGS sequence"/>
</dbReference>
<keyword evidence="1" id="KW-0472">Membrane</keyword>
<gene>
    <name evidence="2" type="ORF">IWQ60_008111</name>
</gene>
<proteinExistence type="predicted"/>
<keyword evidence="1" id="KW-0812">Transmembrane</keyword>
<protein>
    <submittedName>
        <fullName evidence="2">Uncharacterized protein</fullName>
    </submittedName>
</protein>
<dbReference type="EMBL" id="JANBPT010000585">
    <property type="protein sequence ID" value="KAJ1916411.1"/>
    <property type="molecule type" value="Genomic_DNA"/>
</dbReference>
<keyword evidence="3" id="KW-1185">Reference proteome</keyword>